<comment type="caution">
    <text evidence="6">The sequence shown here is derived from an EMBL/GenBank/DDBJ whole genome shotgun (WGS) entry which is preliminary data.</text>
</comment>
<evidence type="ECO:0000256" key="3">
    <source>
        <dbReference type="ARBA" id="ARBA00022839"/>
    </source>
</evidence>
<dbReference type="InterPro" id="IPR051274">
    <property type="entry name" value="3-5_Exoribonuclease"/>
</dbReference>
<dbReference type="Pfam" id="PF00929">
    <property type="entry name" value="RNase_T"/>
    <property type="match status" value="1"/>
</dbReference>
<evidence type="ECO:0000256" key="2">
    <source>
        <dbReference type="ARBA" id="ARBA00022801"/>
    </source>
</evidence>
<evidence type="ECO:0000313" key="7">
    <source>
        <dbReference type="Proteomes" id="UP001556367"/>
    </source>
</evidence>
<dbReference type="EMBL" id="JASNQZ010000015">
    <property type="protein sequence ID" value="KAL0947144.1"/>
    <property type="molecule type" value="Genomic_DNA"/>
</dbReference>
<protein>
    <recommendedName>
        <fullName evidence="5">Exonuclease domain-containing protein</fullName>
    </recommendedName>
</protein>
<feature type="region of interest" description="Disordered" evidence="4">
    <location>
        <begin position="16"/>
        <end position="47"/>
    </location>
</feature>
<evidence type="ECO:0000256" key="4">
    <source>
        <dbReference type="SAM" id="MobiDB-lite"/>
    </source>
</evidence>
<dbReference type="SUPFAM" id="SSF53098">
    <property type="entry name" value="Ribonuclease H-like"/>
    <property type="match status" value="1"/>
</dbReference>
<dbReference type="InterPro" id="IPR012337">
    <property type="entry name" value="RNaseH-like_sf"/>
</dbReference>
<dbReference type="Proteomes" id="UP001556367">
    <property type="component" value="Unassembled WGS sequence"/>
</dbReference>
<keyword evidence="2" id="KW-0378">Hydrolase</keyword>
<dbReference type="PANTHER" id="PTHR23044:SF61">
    <property type="entry name" value="3'-5' EXORIBONUCLEASE 1-RELATED"/>
    <property type="match status" value="1"/>
</dbReference>
<dbReference type="InterPro" id="IPR047201">
    <property type="entry name" value="ERI-1_3'hExo-like"/>
</dbReference>
<evidence type="ECO:0000313" key="6">
    <source>
        <dbReference type="EMBL" id="KAL0947144.1"/>
    </source>
</evidence>
<keyword evidence="1" id="KW-0540">Nuclease</keyword>
<dbReference type="CDD" id="cd06133">
    <property type="entry name" value="ERI-1_3'hExo_like"/>
    <property type="match status" value="1"/>
</dbReference>
<dbReference type="SMART" id="SM00479">
    <property type="entry name" value="EXOIII"/>
    <property type="match status" value="1"/>
</dbReference>
<proteinExistence type="predicted"/>
<accession>A0ABR3IV62</accession>
<dbReference type="PANTHER" id="PTHR23044">
    <property type="entry name" value="3'-5' EXONUCLEASE ERI1-RELATED"/>
    <property type="match status" value="1"/>
</dbReference>
<dbReference type="InterPro" id="IPR013520">
    <property type="entry name" value="Ribonucl_H"/>
</dbReference>
<gene>
    <name evidence="6" type="ORF">HGRIS_013272</name>
</gene>
<dbReference type="InterPro" id="IPR036397">
    <property type="entry name" value="RNaseH_sf"/>
</dbReference>
<keyword evidence="3" id="KW-0269">Exonuclease</keyword>
<reference evidence="7" key="1">
    <citation type="submission" date="2024-06" db="EMBL/GenBank/DDBJ databases">
        <title>Multi-omics analyses provide insights into the biosynthesis of the anticancer antibiotic pleurotin in Hohenbuehelia grisea.</title>
        <authorList>
            <person name="Weaver J.A."/>
            <person name="Alberti F."/>
        </authorList>
    </citation>
    <scope>NUCLEOTIDE SEQUENCE [LARGE SCALE GENOMIC DNA]</scope>
    <source>
        <strain evidence="7">T-177</strain>
    </source>
</reference>
<feature type="domain" description="Exonuclease" evidence="5">
    <location>
        <begin position="54"/>
        <end position="271"/>
    </location>
</feature>
<dbReference type="Gene3D" id="3.30.420.10">
    <property type="entry name" value="Ribonuclease H-like superfamily/Ribonuclease H"/>
    <property type="match status" value="1"/>
</dbReference>
<keyword evidence="7" id="KW-1185">Reference proteome</keyword>
<organism evidence="6 7">
    <name type="scientific">Hohenbuehelia grisea</name>
    <dbReference type="NCBI Taxonomy" id="104357"/>
    <lineage>
        <taxon>Eukaryota</taxon>
        <taxon>Fungi</taxon>
        <taxon>Dikarya</taxon>
        <taxon>Basidiomycota</taxon>
        <taxon>Agaricomycotina</taxon>
        <taxon>Agaricomycetes</taxon>
        <taxon>Agaricomycetidae</taxon>
        <taxon>Agaricales</taxon>
        <taxon>Pleurotineae</taxon>
        <taxon>Pleurotaceae</taxon>
        <taxon>Hohenbuehelia</taxon>
    </lineage>
</organism>
<evidence type="ECO:0000259" key="5">
    <source>
        <dbReference type="SMART" id="SM00479"/>
    </source>
</evidence>
<name>A0ABR3IV62_9AGAR</name>
<sequence length="298" mass="33785">MLAKVFRPRNIALDTPLAAKPATKERSTRSGKKKRVQTQHPASKQQPRRQLYDAFLVLDVEATCQLGSSFDYPNEIIEFPVCLMRWKDTADGGQSQLEVVDEFRSFVKPSWRPTLSQFCTQLTGITQDQVDGAPNFAGVLALMHRFLVKNGLLDAETGQPLMRFCWCCDGPWDIRDFFVKQCFISQVDMPDWIRGDMLDVRLLVAHSLTTQHKPNPIPNPRSPNTFRRTLNIPGQLKALGLSPFEGTLHSGIDDTRNIARIVAELARRGIRLQPNTVIQPDRQWPWMGTQGQVLEAYA</sequence>
<evidence type="ECO:0000256" key="1">
    <source>
        <dbReference type="ARBA" id="ARBA00022722"/>
    </source>
</evidence>